<dbReference type="PANTHER" id="PTHR46478">
    <property type="entry name" value="VON WILLEBRAND FACTOR A DOMAIN-CONTAINING PROTEIN 3A"/>
    <property type="match status" value="1"/>
</dbReference>
<dbReference type="Proteomes" id="UP000237246">
    <property type="component" value="Unassembled WGS sequence"/>
</dbReference>
<reference evidence="2 3" key="1">
    <citation type="submission" date="2018-01" db="EMBL/GenBank/DDBJ databases">
        <title>Comparison of the Chinese Bamboo Partridge and Red Junglefowl genome sequences highlights the importance of demography in genome evolution.</title>
        <authorList>
            <person name="Tiley G.P."/>
            <person name="Kimball R.T."/>
            <person name="Braun E.L."/>
            <person name="Burleigh J.G."/>
        </authorList>
    </citation>
    <scope>NUCLEOTIDE SEQUENCE [LARGE SCALE GENOMIC DNA]</scope>
    <source>
        <strain evidence="2">RTK389</strain>
        <tissue evidence="2">Blood</tissue>
    </source>
</reference>
<comment type="caution">
    <text evidence="2">The sequence shown here is derived from an EMBL/GenBank/DDBJ whole genome shotgun (WGS) entry which is preliminary data.</text>
</comment>
<sequence>VVILVDVSVTNSVCIIHIQHSLRLLLEEQMSNKDCFNIIAFGSHIVPWQLELVPSQPENLQKAWR</sequence>
<name>A0A2P4SSA1_BAMTH</name>
<dbReference type="Pfam" id="PF13768">
    <property type="entry name" value="VWA_3"/>
    <property type="match status" value="1"/>
</dbReference>
<feature type="non-terminal residue" evidence="2">
    <location>
        <position position="1"/>
    </location>
</feature>
<proteinExistence type="predicted"/>
<dbReference type="PANTHER" id="PTHR46478:SF1">
    <property type="entry name" value="VON WILLEBRAND FACTOR A DOMAIN-CONTAINING PROTEIN 3A"/>
    <property type="match status" value="1"/>
</dbReference>
<dbReference type="AlphaFoldDB" id="A0A2P4SSA1"/>
<protein>
    <recommendedName>
        <fullName evidence="1">VWFA domain-containing protein</fullName>
    </recommendedName>
</protein>
<evidence type="ECO:0000259" key="1">
    <source>
        <dbReference type="Pfam" id="PF13768"/>
    </source>
</evidence>
<accession>A0A2P4SSA1</accession>
<dbReference type="EMBL" id="PPHD01025904">
    <property type="protein sequence ID" value="POI26990.1"/>
    <property type="molecule type" value="Genomic_DNA"/>
</dbReference>
<dbReference type="InterPro" id="IPR002035">
    <property type="entry name" value="VWF_A"/>
</dbReference>
<organism evidence="2 3">
    <name type="scientific">Bambusicola thoracicus</name>
    <name type="common">Chinese bamboo-partridge</name>
    <name type="synonym">Perdix thoracica</name>
    <dbReference type="NCBI Taxonomy" id="9083"/>
    <lineage>
        <taxon>Eukaryota</taxon>
        <taxon>Metazoa</taxon>
        <taxon>Chordata</taxon>
        <taxon>Craniata</taxon>
        <taxon>Vertebrata</taxon>
        <taxon>Euteleostomi</taxon>
        <taxon>Archelosauria</taxon>
        <taxon>Archosauria</taxon>
        <taxon>Dinosauria</taxon>
        <taxon>Saurischia</taxon>
        <taxon>Theropoda</taxon>
        <taxon>Coelurosauria</taxon>
        <taxon>Aves</taxon>
        <taxon>Neognathae</taxon>
        <taxon>Galloanserae</taxon>
        <taxon>Galliformes</taxon>
        <taxon>Phasianidae</taxon>
        <taxon>Perdicinae</taxon>
        <taxon>Bambusicola</taxon>
    </lineage>
</organism>
<dbReference type="OrthoDB" id="299997at2759"/>
<evidence type="ECO:0000313" key="2">
    <source>
        <dbReference type="EMBL" id="POI26990.1"/>
    </source>
</evidence>
<feature type="domain" description="VWFA" evidence="1">
    <location>
        <begin position="1"/>
        <end position="63"/>
    </location>
</feature>
<evidence type="ECO:0000313" key="3">
    <source>
        <dbReference type="Proteomes" id="UP000237246"/>
    </source>
</evidence>
<gene>
    <name evidence="2" type="ORF">CIB84_009259</name>
</gene>
<keyword evidence="3" id="KW-1185">Reference proteome</keyword>